<accession>A0A931GND5</accession>
<dbReference type="Gene3D" id="3.30.565.10">
    <property type="entry name" value="Histidine kinase-like ATPase, C-terminal domain"/>
    <property type="match status" value="1"/>
</dbReference>
<proteinExistence type="predicted"/>
<dbReference type="EMBL" id="JADOUA010000001">
    <property type="protein sequence ID" value="MBG6092855.1"/>
    <property type="molecule type" value="Genomic_DNA"/>
</dbReference>
<dbReference type="PANTHER" id="PTHR35526:SF3">
    <property type="entry name" value="ANTI-SIGMA-F FACTOR RSBW"/>
    <property type="match status" value="1"/>
</dbReference>
<organism evidence="1 2">
    <name type="scientific">Actinomadura viridis</name>
    <dbReference type="NCBI Taxonomy" id="58110"/>
    <lineage>
        <taxon>Bacteria</taxon>
        <taxon>Bacillati</taxon>
        <taxon>Actinomycetota</taxon>
        <taxon>Actinomycetes</taxon>
        <taxon>Streptosporangiales</taxon>
        <taxon>Thermomonosporaceae</taxon>
        <taxon>Actinomadura</taxon>
    </lineage>
</organism>
<evidence type="ECO:0000313" key="2">
    <source>
        <dbReference type="Proteomes" id="UP000614047"/>
    </source>
</evidence>
<evidence type="ECO:0008006" key="3">
    <source>
        <dbReference type="Google" id="ProtNLM"/>
    </source>
</evidence>
<reference evidence="1" key="1">
    <citation type="submission" date="2020-11" db="EMBL/GenBank/DDBJ databases">
        <title>Sequencing the genomes of 1000 actinobacteria strains.</title>
        <authorList>
            <person name="Klenk H.-P."/>
        </authorList>
    </citation>
    <scope>NUCLEOTIDE SEQUENCE</scope>
    <source>
        <strain evidence="1">DSM 43175</strain>
    </source>
</reference>
<dbReference type="InterPro" id="IPR036890">
    <property type="entry name" value="HATPase_C_sf"/>
</dbReference>
<gene>
    <name evidence="1" type="ORF">IW256_006968</name>
</gene>
<dbReference type="InterPro" id="IPR050267">
    <property type="entry name" value="Anti-sigma-factor_SerPK"/>
</dbReference>
<sequence>MARELIENGTLAVSELATNAYRLAEGLDPCTRTVSPELWIWARSYPHQALVVTVFDGYQTPPPQETGSALWAEHGRGLNIVAAVSSSWGSHPSRARFTSPPVIGKAVWFTLPLPPTWRHRTRIADPRRTAVQLHALLAARGIGGIIRKDARAVSLVSVPCGLNIRVQPTTFTLNDTNGVTIRRPLVDLHDLAELVVQRTEEITP</sequence>
<protein>
    <recommendedName>
        <fullName evidence="3">ATP-binding protein</fullName>
    </recommendedName>
</protein>
<name>A0A931GND5_9ACTN</name>
<comment type="caution">
    <text evidence="1">The sequence shown here is derived from an EMBL/GenBank/DDBJ whole genome shotgun (WGS) entry which is preliminary data.</text>
</comment>
<dbReference type="Proteomes" id="UP000614047">
    <property type="component" value="Unassembled WGS sequence"/>
</dbReference>
<keyword evidence="2" id="KW-1185">Reference proteome</keyword>
<dbReference type="PANTHER" id="PTHR35526">
    <property type="entry name" value="ANTI-SIGMA-F FACTOR RSBW-RELATED"/>
    <property type="match status" value="1"/>
</dbReference>
<evidence type="ECO:0000313" key="1">
    <source>
        <dbReference type="EMBL" id="MBG6092855.1"/>
    </source>
</evidence>
<dbReference type="CDD" id="cd16936">
    <property type="entry name" value="HATPase_RsbW-like"/>
    <property type="match status" value="1"/>
</dbReference>
<dbReference type="AlphaFoldDB" id="A0A931GND5"/>